<reference evidence="4" key="2">
    <citation type="submission" date="2020-05" db="UniProtKB">
        <authorList>
            <consortium name="EnsemblMetazoa"/>
        </authorList>
    </citation>
    <scope>IDENTIFICATION</scope>
    <source>
        <strain evidence="4">FAR1</strain>
    </source>
</reference>
<comment type="similarity">
    <text evidence="1">Belongs to the glyoxalase I family.</text>
</comment>
<dbReference type="AlphaFoldDB" id="A0A182QWA9"/>
<dbReference type="InterPro" id="IPR043194">
    <property type="entry name" value="GLOD4_C"/>
</dbReference>
<keyword evidence="2" id="KW-0677">Repeat</keyword>
<dbReference type="InterPro" id="IPR043193">
    <property type="entry name" value="GLOD4"/>
</dbReference>
<dbReference type="InterPro" id="IPR004360">
    <property type="entry name" value="Glyas_Fos-R_dOase_dom"/>
</dbReference>
<keyword evidence="5" id="KW-1185">Reference proteome</keyword>
<dbReference type="Pfam" id="PF00903">
    <property type="entry name" value="Glyoxalase"/>
    <property type="match status" value="1"/>
</dbReference>
<dbReference type="EMBL" id="AXCN02002248">
    <property type="status" value="NOT_ANNOTATED_CDS"/>
    <property type="molecule type" value="Genomic_DNA"/>
</dbReference>
<evidence type="ECO:0000256" key="2">
    <source>
        <dbReference type="ARBA" id="ARBA00022737"/>
    </source>
</evidence>
<dbReference type="Pfam" id="PF21701">
    <property type="entry name" value="GLOD4_C"/>
    <property type="match status" value="1"/>
</dbReference>
<dbReference type="SUPFAM" id="SSF54593">
    <property type="entry name" value="Glyoxalase/Bleomycin resistance protein/Dihydroxybiphenyl dioxygenase"/>
    <property type="match status" value="2"/>
</dbReference>
<dbReference type="PROSITE" id="PS51819">
    <property type="entry name" value="VOC"/>
    <property type="match status" value="2"/>
</dbReference>
<name>A0A182QWA9_9DIPT</name>
<feature type="domain" description="VOC" evidence="3">
    <location>
        <begin position="5"/>
        <end position="131"/>
    </location>
</feature>
<evidence type="ECO:0000313" key="4">
    <source>
        <dbReference type="EnsemblMetazoa" id="AFAF018163-PA"/>
    </source>
</evidence>
<accession>A0A182QWA9</accession>
<proteinExistence type="inferred from homology"/>
<dbReference type="InterPro" id="IPR037523">
    <property type="entry name" value="VOC_core"/>
</dbReference>
<dbReference type="Gene3D" id="3.10.180.10">
    <property type="entry name" value="2,3-Dihydroxybiphenyl 1,2-Dioxygenase, domain 1"/>
    <property type="match status" value="2"/>
</dbReference>
<dbReference type="PANTHER" id="PTHR46466:SF1">
    <property type="entry name" value="GLYOXALASE DOMAIN-CONTAINING PROTEIN 4"/>
    <property type="match status" value="1"/>
</dbReference>
<dbReference type="InterPro" id="IPR029068">
    <property type="entry name" value="Glyas_Bleomycin-R_OHBP_Dase"/>
</dbReference>
<dbReference type="CDD" id="cd16357">
    <property type="entry name" value="GLOD4_C"/>
    <property type="match status" value="1"/>
</dbReference>
<dbReference type="VEuPathDB" id="VectorBase:AFAF018163"/>
<evidence type="ECO:0000259" key="3">
    <source>
        <dbReference type="PROSITE" id="PS51819"/>
    </source>
</evidence>
<dbReference type="EnsemblMetazoa" id="AFAF018163-RA">
    <property type="protein sequence ID" value="AFAF018163-PA"/>
    <property type="gene ID" value="AFAF018163"/>
</dbReference>
<dbReference type="Proteomes" id="UP000075886">
    <property type="component" value="Unassembled WGS sequence"/>
</dbReference>
<protein>
    <recommendedName>
        <fullName evidence="3">VOC domain-containing protein</fullName>
    </recommendedName>
</protein>
<evidence type="ECO:0000256" key="1">
    <source>
        <dbReference type="ARBA" id="ARBA00010363"/>
    </source>
</evidence>
<feature type="domain" description="VOC" evidence="3">
    <location>
        <begin position="139"/>
        <end position="263"/>
    </location>
</feature>
<organism evidence="4 5">
    <name type="scientific">Anopheles farauti</name>
    <dbReference type="NCBI Taxonomy" id="69004"/>
    <lineage>
        <taxon>Eukaryota</taxon>
        <taxon>Metazoa</taxon>
        <taxon>Ecdysozoa</taxon>
        <taxon>Arthropoda</taxon>
        <taxon>Hexapoda</taxon>
        <taxon>Insecta</taxon>
        <taxon>Pterygota</taxon>
        <taxon>Neoptera</taxon>
        <taxon>Endopterygota</taxon>
        <taxon>Diptera</taxon>
        <taxon>Nematocera</taxon>
        <taxon>Culicoidea</taxon>
        <taxon>Culicidae</taxon>
        <taxon>Anophelinae</taxon>
        <taxon>Anopheles</taxon>
    </lineage>
</organism>
<reference evidence="5" key="1">
    <citation type="submission" date="2014-01" db="EMBL/GenBank/DDBJ databases">
        <title>The Genome Sequence of Anopheles farauti FAR1 (V2).</title>
        <authorList>
            <consortium name="The Broad Institute Genomics Platform"/>
            <person name="Neafsey D.E."/>
            <person name="Besansky N."/>
            <person name="Howell P."/>
            <person name="Walton C."/>
            <person name="Young S.K."/>
            <person name="Zeng Q."/>
            <person name="Gargeya S."/>
            <person name="Fitzgerald M."/>
            <person name="Haas B."/>
            <person name="Abouelleil A."/>
            <person name="Allen A.W."/>
            <person name="Alvarado L."/>
            <person name="Arachchi H.M."/>
            <person name="Berlin A.M."/>
            <person name="Chapman S.B."/>
            <person name="Gainer-Dewar J."/>
            <person name="Goldberg J."/>
            <person name="Griggs A."/>
            <person name="Gujja S."/>
            <person name="Hansen M."/>
            <person name="Howarth C."/>
            <person name="Imamovic A."/>
            <person name="Ireland A."/>
            <person name="Larimer J."/>
            <person name="McCowan C."/>
            <person name="Murphy C."/>
            <person name="Pearson M."/>
            <person name="Poon T.W."/>
            <person name="Priest M."/>
            <person name="Roberts A."/>
            <person name="Saif S."/>
            <person name="Shea T."/>
            <person name="Sisk P."/>
            <person name="Sykes S."/>
            <person name="Wortman J."/>
            <person name="Nusbaum C."/>
            <person name="Birren B."/>
        </authorList>
    </citation>
    <scope>NUCLEOTIDE SEQUENCE [LARGE SCALE GENOMIC DNA]</scope>
    <source>
        <strain evidence="5">FAR1</strain>
    </source>
</reference>
<evidence type="ECO:0000313" key="5">
    <source>
        <dbReference type="Proteomes" id="UP000075886"/>
    </source>
</evidence>
<sequence length="293" mass="32628">MIPARALHYVLKIGDRAKNIQFFREILGMKVLRHEEFTQGCDAACNGPYDNRWSKTMIGYGPEASHFVIELTYNYGVKEYALGNDFGGLTIRSSEIVERARKHGYPVEEGVAGKPALLRSPDGYRVLVEEEAVALGTDPVQRVTLHVTDLERSRHYWVDTLTMAPVANEAARSDRLALSYDQGKFVLELRQLPSEQALDRAKAYGRIAFAVPYEEQPRIDTLIQAANGTILTPLITLDTPGKATVRVIILADPDGHEICFVDEEGFSALSALDPESNTALDKYIGKDPFQDRS</sequence>
<dbReference type="STRING" id="69004.A0A182QWA9"/>
<dbReference type="PANTHER" id="PTHR46466">
    <property type="entry name" value="GLYOXALASE DOMAIN-CONTAINING PROTEIN 4"/>
    <property type="match status" value="1"/>
</dbReference>